<dbReference type="InterPro" id="IPR026444">
    <property type="entry name" value="Secre_tail"/>
</dbReference>
<feature type="domain" description="Fibronectin type-III" evidence="4">
    <location>
        <begin position="483"/>
        <end position="578"/>
    </location>
</feature>
<gene>
    <name evidence="5" type="ORF">I5M27_02820</name>
</gene>
<dbReference type="Pfam" id="PF00041">
    <property type="entry name" value="fn3"/>
    <property type="match status" value="1"/>
</dbReference>
<evidence type="ECO:0000256" key="2">
    <source>
        <dbReference type="ARBA" id="ARBA00023157"/>
    </source>
</evidence>
<dbReference type="InterPro" id="IPR003961">
    <property type="entry name" value="FN3_dom"/>
</dbReference>
<dbReference type="CDD" id="cd00063">
    <property type="entry name" value="FN3"/>
    <property type="match status" value="3"/>
</dbReference>
<feature type="signal peptide" evidence="3">
    <location>
        <begin position="1"/>
        <end position="20"/>
    </location>
</feature>
<feature type="domain" description="Fibronectin type-III" evidence="4">
    <location>
        <begin position="582"/>
        <end position="677"/>
    </location>
</feature>
<dbReference type="SMART" id="SM00060">
    <property type="entry name" value="FN3"/>
    <property type="match status" value="3"/>
</dbReference>
<dbReference type="Gene3D" id="2.60.120.200">
    <property type="match status" value="1"/>
</dbReference>
<dbReference type="PROSITE" id="PS50853">
    <property type="entry name" value="FN3"/>
    <property type="match status" value="3"/>
</dbReference>
<dbReference type="PANTHER" id="PTHR24099:SF11">
    <property type="entry name" value="FIBRONECTIN TYPE III DOMAIN-CONTAINING 3BA-RELATED"/>
    <property type="match status" value="1"/>
</dbReference>
<dbReference type="EMBL" id="JAEHFX010000001">
    <property type="protein sequence ID" value="MBK0401900.1"/>
    <property type="molecule type" value="Genomic_DNA"/>
</dbReference>
<dbReference type="Pfam" id="PF13385">
    <property type="entry name" value="Laminin_G_3"/>
    <property type="match status" value="1"/>
</dbReference>
<dbReference type="InterPro" id="IPR013320">
    <property type="entry name" value="ConA-like_dom_sf"/>
</dbReference>
<reference evidence="5 6" key="1">
    <citation type="submission" date="2020-12" db="EMBL/GenBank/DDBJ databases">
        <title>Bacterial novel species Adhaeribacter sp. BT258 isolated from soil.</title>
        <authorList>
            <person name="Jung H.-Y."/>
        </authorList>
    </citation>
    <scope>NUCLEOTIDE SEQUENCE [LARGE SCALE GENOMIC DNA]</scope>
    <source>
        <strain evidence="5 6">BT258</strain>
    </source>
</reference>
<proteinExistence type="predicted"/>
<keyword evidence="2" id="KW-1015">Disulfide bond</keyword>
<dbReference type="PANTHER" id="PTHR24099">
    <property type="entry name" value="E3 UBIQUITIN-PROTEIN LIGASE TRIM36-RELATED"/>
    <property type="match status" value="1"/>
</dbReference>
<evidence type="ECO:0000313" key="5">
    <source>
        <dbReference type="EMBL" id="MBK0401900.1"/>
    </source>
</evidence>
<dbReference type="Gene3D" id="2.60.40.10">
    <property type="entry name" value="Immunoglobulins"/>
    <property type="match status" value="3"/>
</dbReference>
<organism evidence="5 6">
    <name type="scientific">Adhaeribacter terrigena</name>
    <dbReference type="NCBI Taxonomy" id="2793070"/>
    <lineage>
        <taxon>Bacteria</taxon>
        <taxon>Pseudomonadati</taxon>
        <taxon>Bacteroidota</taxon>
        <taxon>Cytophagia</taxon>
        <taxon>Cytophagales</taxon>
        <taxon>Hymenobacteraceae</taxon>
        <taxon>Adhaeribacter</taxon>
    </lineage>
</organism>
<keyword evidence="1 3" id="KW-0732">Signal</keyword>
<dbReference type="RefSeq" id="WP_200504501.1">
    <property type="nucleotide sequence ID" value="NZ_JAEHFX010000001.1"/>
</dbReference>
<evidence type="ECO:0000313" key="6">
    <source>
        <dbReference type="Proteomes" id="UP000644147"/>
    </source>
</evidence>
<protein>
    <submittedName>
        <fullName evidence="5">T9SS type A sorting domain-containing protein</fullName>
    </submittedName>
</protein>
<dbReference type="InterPro" id="IPR006558">
    <property type="entry name" value="LamG-like"/>
</dbReference>
<feature type="domain" description="Fibronectin type-III" evidence="4">
    <location>
        <begin position="381"/>
        <end position="479"/>
    </location>
</feature>
<evidence type="ECO:0000256" key="1">
    <source>
        <dbReference type="ARBA" id="ARBA00022729"/>
    </source>
</evidence>
<accession>A0ABS1C067</accession>
<dbReference type="SMART" id="SM00560">
    <property type="entry name" value="LamGL"/>
    <property type="match status" value="1"/>
</dbReference>
<sequence length="982" mass="105950">MRKAVSLMIAALLCIQTAFAQFPNVSNLKSLSITTNTREKPQSKAWIHDGKHFTVLSDGAGAHVFRLDNTTWTRILTILNKDNRRADCKVNGNLVHILLFRPGETDLVSLEYVAASSTYKRWTSRTSTIRIPTNLSSETATIDLDTNNRMWMASDDDSSITIRWSDSPYSSWSSPITIASGIDPDDIGAVVAFPMLNKIGVFWSNQVTKRFGFRMHTDGTNPGTWTADEIPASQSALNKGNGMADDHMNLKVASDGTLYCAVKTSYDSQNYPRIALLVRRPSGTWDNLYGVSNIGTRGIVVLNEQSAKIRIVYASNEDDGDILYKESSTNAISFGSTYTLISGTYNNPTSIKNTFSPHVVILASTSSEAVGVLVTDDGTPPPQPPGVPTLNLPANGATGVSITPTLSWNAVTNATSYQVQLSASSSFSNKIIDSSNVTGSAVSVSGLAYNTPYYWRVRASNSAGFGNWSVIRNFTTEAEPIIVPDAATLQAPANTATNIDINPTLSWHAANNALTYRLQVATSNTFSTLVADSSNITSLSQQLTGLNHSTQYFWRVKTYSHNGEGNWSSTWNFTTVAAPTSPPTVPVLASPLNNATNISLATTVSWNATTDARSYQFQIATDSNFQAPVYDINNITALSVSVSGLEYNTQYYWRVRAVNAAGASNWSTVWNFTTVPQPVALVGHWQMEDPAGTTLSDASGNGNHATTSGNPGFVTGRIGQALHLTGLNQYATAPHSTTLNPGSGITLTAWIKPETSGSRQFILKKGLANDGYEISLTGSARVAFRFNQISALNNYQVVSNATAPTNGQTWLHVAATYDGSVMKIYLNGTLDDSQVLTSTPVINSNNEPLSFGATSSGNSRFQGYLDDARIYNIALTASEINALATVSVARMSATMQTPATLEASPNPFRLTTKIKFTVPDKGDYAVILYNMEGNPVKVLKKGNAQAGDQLTAEIKGQLLPRGLYVVRVQSSKTSQTLKLMME</sequence>
<dbReference type="NCBIfam" id="TIGR04183">
    <property type="entry name" value="Por_Secre_tail"/>
    <property type="match status" value="1"/>
</dbReference>
<dbReference type="SUPFAM" id="SSF49899">
    <property type="entry name" value="Concanavalin A-like lectins/glucanases"/>
    <property type="match status" value="1"/>
</dbReference>
<feature type="chain" id="PRO_5045991260" evidence="3">
    <location>
        <begin position="21"/>
        <end position="982"/>
    </location>
</feature>
<dbReference type="InterPro" id="IPR013783">
    <property type="entry name" value="Ig-like_fold"/>
</dbReference>
<evidence type="ECO:0000256" key="3">
    <source>
        <dbReference type="SAM" id="SignalP"/>
    </source>
</evidence>
<dbReference type="SUPFAM" id="SSF49265">
    <property type="entry name" value="Fibronectin type III"/>
    <property type="match status" value="2"/>
</dbReference>
<keyword evidence="6" id="KW-1185">Reference proteome</keyword>
<comment type="caution">
    <text evidence="5">The sequence shown here is derived from an EMBL/GenBank/DDBJ whole genome shotgun (WGS) entry which is preliminary data.</text>
</comment>
<dbReference type="InterPro" id="IPR050617">
    <property type="entry name" value="E3_ligase_FN3/SPRY"/>
</dbReference>
<dbReference type="Proteomes" id="UP000644147">
    <property type="component" value="Unassembled WGS sequence"/>
</dbReference>
<evidence type="ECO:0000259" key="4">
    <source>
        <dbReference type="PROSITE" id="PS50853"/>
    </source>
</evidence>
<name>A0ABS1C067_9BACT</name>
<dbReference type="InterPro" id="IPR036116">
    <property type="entry name" value="FN3_sf"/>
</dbReference>